<dbReference type="Proteomes" id="UP000233517">
    <property type="component" value="Unassembled WGS sequence"/>
</dbReference>
<feature type="short sequence motif" description="GXSXG" evidence="4">
    <location>
        <begin position="44"/>
        <end position="48"/>
    </location>
</feature>
<keyword evidence="3 4" id="KW-0443">Lipid metabolism</keyword>
<evidence type="ECO:0000256" key="4">
    <source>
        <dbReference type="PROSITE-ProRule" id="PRU01161"/>
    </source>
</evidence>
<dbReference type="GO" id="GO:0016787">
    <property type="term" value="F:hydrolase activity"/>
    <property type="evidence" value="ECO:0007669"/>
    <property type="project" value="UniProtKB-UniRule"/>
</dbReference>
<name>A0A2N2EA50_9BACT</name>
<dbReference type="PANTHER" id="PTHR14226">
    <property type="entry name" value="NEUROPATHY TARGET ESTERASE/SWISS CHEESE D.MELANOGASTER"/>
    <property type="match status" value="1"/>
</dbReference>
<protein>
    <submittedName>
        <fullName evidence="6">Esterase</fullName>
    </submittedName>
</protein>
<comment type="caution">
    <text evidence="6">The sequence shown here is derived from an EMBL/GenBank/DDBJ whole genome shotgun (WGS) entry which is preliminary data.</text>
</comment>
<keyword evidence="1 4" id="KW-0378">Hydrolase</keyword>
<dbReference type="GO" id="GO:0016042">
    <property type="term" value="P:lipid catabolic process"/>
    <property type="evidence" value="ECO:0007669"/>
    <property type="project" value="UniProtKB-UniRule"/>
</dbReference>
<dbReference type="AlphaFoldDB" id="A0A2N2EA50"/>
<keyword evidence="2 4" id="KW-0442">Lipid degradation</keyword>
<dbReference type="SUPFAM" id="SSF52151">
    <property type="entry name" value="FabD/lysophospholipase-like"/>
    <property type="match status" value="1"/>
</dbReference>
<dbReference type="InterPro" id="IPR016035">
    <property type="entry name" value="Acyl_Trfase/lysoPLipase"/>
</dbReference>
<dbReference type="PANTHER" id="PTHR14226:SF76">
    <property type="entry name" value="NTE FAMILY PROTEIN RSSA"/>
    <property type="match status" value="1"/>
</dbReference>
<gene>
    <name evidence="6" type="ORF">CVU82_03165</name>
</gene>
<organism evidence="6 7">
    <name type="scientific">Candidatus Falkowbacteria bacterium HGW-Falkowbacteria-1</name>
    <dbReference type="NCBI Taxonomy" id="2013768"/>
    <lineage>
        <taxon>Bacteria</taxon>
        <taxon>Candidatus Falkowiibacteriota</taxon>
    </lineage>
</organism>
<accession>A0A2N2EA50</accession>
<dbReference type="Pfam" id="PF01734">
    <property type="entry name" value="Patatin"/>
    <property type="match status" value="1"/>
</dbReference>
<proteinExistence type="predicted"/>
<feature type="active site" description="Proton acceptor" evidence="4">
    <location>
        <position position="160"/>
    </location>
</feature>
<feature type="short sequence motif" description="DGA/G" evidence="4">
    <location>
        <begin position="160"/>
        <end position="162"/>
    </location>
</feature>
<evidence type="ECO:0000256" key="2">
    <source>
        <dbReference type="ARBA" id="ARBA00022963"/>
    </source>
</evidence>
<evidence type="ECO:0000256" key="1">
    <source>
        <dbReference type="ARBA" id="ARBA00022801"/>
    </source>
</evidence>
<dbReference type="InterPro" id="IPR050301">
    <property type="entry name" value="NTE"/>
</dbReference>
<comment type="caution">
    <text evidence="4">Lacks conserved residue(s) required for the propagation of feature annotation.</text>
</comment>
<evidence type="ECO:0000259" key="5">
    <source>
        <dbReference type="PROSITE" id="PS51635"/>
    </source>
</evidence>
<dbReference type="PROSITE" id="PS51635">
    <property type="entry name" value="PNPLA"/>
    <property type="match status" value="1"/>
</dbReference>
<evidence type="ECO:0000256" key="3">
    <source>
        <dbReference type="ARBA" id="ARBA00023098"/>
    </source>
</evidence>
<reference evidence="6 7" key="1">
    <citation type="journal article" date="2017" name="ISME J.">
        <title>Potential for microbial H2 and metal transformations associated with novel bacteria and archaea in deep terrestrial subsurface sediments.</title>
        <authorList>
            <person name="Hernsdorf A.W."/>
            <person name="Amano Y."/>
            <person name="Miyakawa K."/>
            <person name="Ise K."/>
            <person name="Suzuki Y."/>
            <person name="Anantharaman K."/>
            <person name="Probst A."/>
            <person name="Burstein D."/>
            <person name="Thomas B.C."/>
            <person name="Banfield J.F."/>
        </authorList>
    </citation>
    <scope>NUCLEOTIDE SEQUENCE [LARGE SCALE GENOMIC DNA]</scope>
    <source>
        <strain evidence="6">HGW-Falkowbacteria-1</strain>
    </source>
</reference>
<evidence type="ECO:0000313" key="6">
    <source>
        <dbReference type="EMBL" id="PKM91569.1"/>
    </source>
</evidence>
<dbReference type="Gene3D" id="3.40.1090.10">
    <property type="entry name" value="Cytosolic phospholipase A2 catalytic domain"/>
    <property type="match status" value="1"/>
</dbReference>
<feature type="domain" description="PNPLA" evidence="5">
    <location>
        <begin position="13"/>
        <end position="173"/>
    </location>
</feature>
<feature type="active site" description="Nucleophile" evidence="4">
    <location>
        <position position="46"/>
    </location>
</feature>
<evidence type="ECO:0000313" key="7">
    <source>
        <dbReference type="Proteomes" id="UP000233517"/>
    </source>
</evidence>
<sequence length="271" mass="30286">MKSNNKKRKKVGLALGSGGFRGSAHIGVIKVLLENDIPIDFVAGSSVGSLVGAHYCLFKDIKKTSDDFLKQQEKKYSYLRDLSFNDGFLSGKTFENDFRKLFVKSSFSDLKIPLSIISTDLVSGSSFIFNEGDLATAVRASISIPLAFSPLKFKDKFLVDGGMSNPVPDDVVRKMGADVVISVDLYNEYRLFHKQLDFSKVIMRSIEITLFNLSKNTLKDSDVVINPDSSNFSKDSGIRTYFSKDVFQAIMRNAEEETRKKISEIKKIIDL</sequence>
<dbReference type="InterPro" id="IPR002641">
    <property type="entry name" value="PNPLA_dom"/>
</dbReference>
<dbReference type="EMBL" id="PHAI01000002">
    <property type="protein sequence ID" value="PKM91569.1"/>
    <property type="molecule type" value="Genomic_DNA"/>
</dbReference>